<dbReference type="PANTHER" id="PTHR37299">
    <property type="entry name" value="TRANSCRIPTIONAL REGULATOR-RELATED"/>
    <property type="match status" value="1"/>
</dbReference>
<comment type="caution">
    <text evidence="4">The sequence shown here is derived from an EMBL/GenBank/DDBJ whole genome shotgun (WGS) entry which is preliminary data.</text>
</comment>
<protein>
    <submittedName>
        <fullName evidence="4">Response regulator transcription factor</fullName>
    </submittedName>
</protein>
<dbReference type="Gene3D" id="2.40.50.1020">
    <property type="entry name" value="LytTr DNA-binding domain"/>
    <property type="match status" value="1"/>
</dbReference>
<feature type="modified residue" description="4-aspartylphosphate" evidence="1">
    <location>
        <position position="53"/>
    </location>
</feature>
<dbReference type="Pfam" id="PF04397">
    <property type="entry name" value="LytTR"/>
    <property type="match status" value="1"/>
</dbReference>
<organism evidence="4 5">
    <name type="scientific">Dyadobacter subterraneus</name>
    <dbReference type="NCBI Taxonomy" id="2773304"/>
    <lineage>
        <taxon>Bacteria</taxon>
        <taxon>Pseudomonadati</taxon>
        <taxon>Bacteroidota</taxon>
        <taxon>Cytophagia</taxon>
        <taxon>Cytophagales</taxon>
        <taxon>Spirosomataceae</taxon>
        <taxon>Dyadobacter</taxon>
    </lineage>
</organism>
<name>A0ABR9W8B1_9BACT</name>
<keyword evidence="1" id="KW-0597">Phosphoprotein</keyword>
<keyword evidence="5" id="KW-1185">Reference proteome</keyword>
<dbReference type="Pfam" id="PF00072">
    <property type="entry name" value="Response_reg"/>
    <property type="match status" value="1"/>
</dbReference>
<dbReference type="SUPFAM" id="SSF52172">
    <property type="entry name" value="CheY-like"/>
    <property type="match status" value="1"/>
</dbReference>
<dbReference type="PROSITE" id="PS50110">
    <property type="entry name" value="RESPONSE_REGULATORY"/>
    <property type="match status" value="1"/>
</dbReference>
<dbReference type="InterPro" id="IPR046947">
    <property type="entry name" value="LytR-like"/>
</dbReference>
<dbReference type="SMART" id="SM00850">
    <property type="entry name" value="LytTR"/>
    <property type="match status" value="1"/>
</dbReference>
<evidence type="ECO:0000313" key="4">
    <source>
        <dbReference type="EMBL" id="MBE9461708.1"/>
    </source>
</evidence>
<evidence type="ECO:0000313" key="5">
    <source>
        <dbReference type="Proteomes" id="UP000634134"/>
    </source>
</evidence>
<dbReference type="InterPro" id="IPR007492">
    <property type="entry name" value="LytTR_DNA-bd_dom"/>
</dbReference>
<sequence>MKSIAVDDEPIALEIIESLAAKVSFLSLQASFVNAFDAIEYLQQNPVDLIFLDIKMPDISGFELLKLLDSQPLVIFTTAYTEHAVKSYELDAIDYLLKPFSSERFIKACNKAAEVLEFRRKNLNQKPDFLFIKSGFEQVKVFYNEILYIESAGNYMVFMLQNDKILSRLTMKEVLHLLPETDFIRVHRSFIVSKNHVSKIERNQLHIGKSVIPVGSMFSEDVTNYFSGVIL</sequence>
<proteinExistence type="predicted"/>
<feature type="domain" description="Response regulatory" evidence="2">
    <location>
        <begin position="2"/>
        <end position="113"/>
    </location>
</feature>
<evidence type="ECO:0000259" key="3">
    <source>
        <dbReference type="PROSITE" id="PS50930"/>
    </source>
</evidence>
<reference evidence="5" key="1">
    <citation type="submission" date="2023-07" db="EMBL/GenBank/DDBJ databases">
        <title>Dyadobacter sp. nov 'subterranea' isolated from contaminted grondwater.</title>
        <authorList>
            <person name="Szabo I."/>
            <person name="Al-Omari J."/>
            <person name="Szerdahelyi S.G."/>
            <person name="Rado J."/>
        </authorList>
    </citation>
    <scope>NUCLEOTIDE SEQUENCE [LARGE SCALE GENOMIC DNA]</scope>
    <source>
        <strain evidence="5">UP-52</strain>
    </source>
</reference>
<accession>A0ABR9W8B1</accession>
<dbReference type="SMART" id="SM00448">
    <property type="entry name" value="REC"/>
    <property type="match status" value="1"/>
</dbReference>
<gene>
    <name evidence="4" type="ORF">IEE83_07420</name>
</gene>
<dbReference type="PANTHER" id="PTHR37299:SF1">
    <property type="entry name" value="STAGE 0 SPORULATION PROTEIN A HOMOLOG"/>
    <property type="match status" value="1"/>
</dbReference>
<dbReference type="InterPro" id="IPR001789">
    <property type="entry name" value="Sig_transdc_resp-reg_receiver"/>
</dbReference>
<evidence type="ECO:0000256" key="1">
    <source>
        <dbReference type="PROSITE-ProRule" id="PRU00169"/>
    </source>
</evidence>
<dbReference type="InterPro" id="IPR011006">
    <property type="entry name" value="CheY-like_superfamily"/>
</dbReference>
<evidence type="ECO:0000259" key="2">
    <source>
        <dbReference type="PROSITE" id="PS50110"/>
    </source>
</evidence>
<dbReference type="Proteomes" id="UP000634134">
    <property type="component" value="Unassembled WGS sequence"/>
</dbReference>
<dbReference type="PROSITE" id="PS50930">
    <property type="entry name" value="HTH_LYTTR"/>
    <property type="match status" value="1"/>
</dbReference>
<dbReference type="EMBL" id="JACYGY010000001">
    <property type="protein sequence ID" value="MBE9461708.1"/>
    <property type="molecule type" value="Genomic_DNA"/>
</dbReference>
<dbReference type="Gene3D" id="3.40.50.2300">
    <property type="match status" value="1"/>
</dbReference>
<feature type="domain" description="HTH LytTR-type" evidence="3">
    <location>
        <begin position="130"/>
        <end position="202"/>
    </location>
</feature>